<keyword evidence="2" id="KW-1185">Reference proteome</keyword>
<accession>A0ABS4B4C7</accession>
<protein>
    <submittedName>
        <fullName evidence="1">Uncharacterized protein</fullName>
    </submittedName>
</protein>
<dbReference type="EMBL" id="JAGIQF010000002">
    <property type="protein sequence ID" value="MBP0602325.1"/>
    <property type="molecule type" value="Genomic_DNA"/>
</dbReference>
<organism evidence="1 2">
    <name type="scientific">Aeromonas sanarellii</name>
    <dbReference type="NCBI Taxonomy" id="633415"/>
    <lineage>
        <taxon>Bacteria</taxon>
        <taxon>Pseudomonadati</taxon>
        <taxon>Pseudomonadota</taxon>
        <taxon>Gammaproteobacteria</taxon>
        <taxon>Aeromonadales</taxon>
        <taxon>Aeromonadaceae</taxon>
        <taxon>Aeromonas</taxon>
    </lineage>
</organism>
<comment type="caution">
    <text evidence="1">The sequence shown here is derived from an EMBL/GenBank/DDBJ whole genome shotgun (WGS) entry which is preliminary data.</text>
</comment>
<name>A0ABS4B4C7_9GAMM</name>
<dbReference type="RefSeq" id="WP_209793447.1">
    <property type="nucleotide sequence ID" value="NZ_JAGIQF010000002.1"/>
</dbReference>
<proteinExistence type="predicted"/>
<evidence type="ECO:0000313" key="2">
    <source>
        <dbReference type="Proteomes" id="UP000666661"/>
    </source>
</evidence>
<sequence>MNNGVNKGLNIGDILLFMHPDMNGYAFYANGWGCRQYQKYASQYRLSVFETTAGNMIHPGCMVTMSSTKASRRHQSIRAENGIQIYAMKLQRKKEGGCAGSIRSAGRAGQG</sequence>
<gene>
    <name evidence="1" type="ORF">J8I01_07365</name>
</gene>
<dbReference type="Proteomes" id="UP000666661">
    <property type="component" value="Unassembled WGS sequence"/>
</dbReference>
<reference evidence="1 2" key="1">
    <citation type="submission" date="2021-03" db="EMBL/GenBank/DDBJ databases">
        <title>Plant growth promoting bacteria isolated from wild legumes nodules and trapping Phaseolus vulgaris L. nodules in the center and southern Mexico.</title>
        <authorList>
            <person name="Estrada P."/>
        </authorList>
    </citation>
    <scope>NUCLEOTIDE SEQUENCE [LARGE SCALE GENOMIC DNA]</scope>
    <source>
        <strain evidence="1 2">MaGu-431</strain>
    </source>
</reference>
<evidence type="ECO:0000313" key="1">
    <source>
        <dbReference type="EMBL" id="MBP0602325.1"/>
    </source>
</evidence>